<feature type="domain" description="BHLH" evidence="5">
    <location>
        <begin position="159"/>
        <end position="208"/>
    </location>
</feature>
<dbReference type="OrthoDB" id="1921534at2759"/>
<keyword evidence="3" id="KW-0804">Transcription</keyword>
<dbReference type="SMART" id="SM00353">
    <property type="entry name" value="HLH"/>
    <property type="match status" value="1"/>
</dbReference>
<gene>
    <name evidence="6" type="ORF">HHK36_013222</name>
</gene>
<comment type="subcellular location">
    <subcellularLocation>
        <location evidence="1">Nucleus</location>
    </subcellularLocation>
</comment>
<name>A0A834ZA97_TETSI</name>
<dbReference type="AlphaFoldDB" id="A0A834ZA97"/>
<evidence type="ECO:0000256" key="4">
    <source>
        <dbReference type="ARBA" id="ARBA00023242"/>
    </source>
</evidence>
<evidence type="ECO:0000259" key="5">
    <source>
        <dbReference type="PROSITE" id="PS50888"/>
    </source>
</evidence>
<protein>
    <recommendedName>
        <fullName evidence="5">BHLH domain-containing protein</fullName>
    </recommendedName>
</protein>
<proteinExistence type="predicted"/>
<dbReference type="GO" id="GO:0046983">
    <property type="term" value="F:protein dimerization activity"/>
    <property type="evidence" value="ECO:0007669"/>
    <property type="project" value="InterPro"/>
</dbReference>
<keyword evidence="7" id="KW-1185">Reference proteome</keyword>
<evidence type="ECO:0000256" key="1">
    <source>
        <dbReference type="ARBA" id="ARBA00004123"/>
    </source>
</evidence>
<sequence length="286" mass="32496">MATSFCSNWGTLQYLNPEINTFQQRQAELARELYALCHNPAPPSTFVDPFFDPDNISYSENYTDLLPYFSSPSNHVVSLSPEIFPHDEYEYCQYPKRPKSYQDLYYSELMPSCFHGYVPNSPPVPEFLPEILLPSTELQIPPVYYCDNVEEGTKKPNNGCLSAQSISARQRRRKITEKTQVLGKLIPGGTKMNTAEMLQAASKYVRYLQAQVKLLELMGSIQESKGPPHGDELQVLLSSPLIQEKLSSEEKCLVPKQFAETLAEDKDIQSNRLISEDLERLIQTKG</sequence>
<dbReference type="PROSITE" id="PS50888">
    <property type="entry name" value="BHLH"/>
    <property type="match status" value="1"/>
</dbReference>
<dbReference type="Pfam" id="PF00010">
    <property type="entry name" value="HLH"/>
    <property type="match status" value="1"/>
</dbReference>
<dbReference type="InterPro" id="IPR036638">
    <property type="entry name" value="HLH_DNA-bd_sf"/>
</dbReference>
<evidence type="ECO:0000256" key="2">
    <source>
        <dbReference type="ARBA" id="ARBA00023015"/>
    </source>
</evidence>
<keyword evidence="4" id="KW-0539">Nucleus</keyword>
<dbReference type="Proteomes" id="UP000655225">
    <property type="component" value="Unassembled WGS sequence"/>
</dbReference>
<dbReference type="GO" id="GO:0003700">
    <property type="term" value="F:DNA-binding transcription factor activity"/>
    <property type="evidence" value="ECO:0007669"/>
    <property type="project" value="InterPro"/>
</dbReference>
<dbReference type="EMBL" id="JABCRI010000008">
    <property type="protein sequence ID" value="KAF8402270.1"/>
    <property type="molecule type" value="Genomic_DNA"/>
</dbReference>
<dbReference type="PANTHER" id="PTHR45914">
    <property type="entry name" value="TRANSCRIPTION FACTOR HEC3-RELATED"/>
    <property type="match status" value="1"/>
</dbReference>
<dbReference type="OMA" id="MYERKTV"/>
<keyword evidence="2" id="KW-0805">Transcription regulation</keyword>
<comment type="caution">
    <text evidence="6">The sequence shown here is derived from an EMBL/GenBank/DDBJ whole genome shotgun (WGS) entry which is preliminary data.</text>
</comment>
<accession>A0A834ZA97</accession>
<reference evidence="6 7" key="1">
    <citation type="submission" date="2020-04" db="EMBL/GenBank/DDBJ databases">
        <title>Plant Genome Project.</title>
        <authorList>
            <person name="Zhang R.-G."/>
        </authorList>
    </citation>
    <scope>NUCLEOTIDE SEQUENCE [LARGE SCALE GENOMIC DNA]</scope>
    <source>
        <strain evidence="6">YNK0</strain>
        <tissue evidence="6">Leaf</tissue>
    </source>
</reference>
<dbReference type="SUPFAM" id="SSF47459">
    <property type="entry name" value="HLH, helix-loop-helix DNA-binding domain"/>
    <property type="match status" value="1"/>
</dbReference>
<evidence type="ECO:0000313" key="6">
    <source>
        <dbReference type="EMBL" id="KAF8402270.1"/>
    </source>
</evidence>
<dbReference type="GO" id="GO:0005634">
    <property type="term" value="C:nucleus"/>
    <property type="evidence" value="ECO:0007669"/>
    <property type="project" value="UniProtKB-SubCell"/>
</dbReference>
<dbReference type="PANTHER" id="PTHR45914:SF24">
    <property type="entry name" value="BHLH DOMAIN-CONTAINING PROTEIN"/>
    <property type="match status" value="1"/>
</dbReference>
<dbReference type="Gene3D" id="4.10.280.10">
    <property type="entry name" value="Helix-loop-helix DNA-binding domain"/>
    <property type="match status" value="1"/>
</dbReference>
<evidence type="ECO:0000256" key="3">
    <source>
        <dbReference type="ARBA" id="ARBA00023163"/>
    </source>
</evidence>
<dbReference type="InterPro" id="IPR011598">
    <property type="entry name" value="bHLH_dom"/>
</dbReference>
<organism evidence="6 7">
    <name type="scientific">Tetracentron sinense</name>
    <name type="common">Spur-leaf</name>
    <dbReference type="NCBI Taxonomy" id="13715"/>
    <lineage>
        <taxon>Eukaryota</taxon>
        <taxon>Viridiplantae</taxon>
        <taxon>Streptophyta</taxon>
        <taxon>Embryophyta</taxon>
        <taxon>Tracheophyta</taxon>
        <taxon>Spermatophyta</taxon>
        <taxon>Magnoliopsida</taxon>
        <taxon>Trochodendrales</taxon>
        <taxon>Trochodendraceae</taxon>
        <taxon>Tetracentron</taxon>
    </lineage>
</organism>
<dbReference type="InterPro" id="IPR045843">
    <property type="entry name" value="IND-like"/>
</dbReference>
<evidence type="ECO:0000313" key="7">
    <source>
        <dbReference type="Proteomes" id="UP000655225"/>
    </source>
</evidence>